<feature type="compositionally biased region" description="Polar residues" evidence="2">
    <location>
        <begin position="308"/>
        <end position="317"/>
    </location>
</feature>
<dbReference type="EMBL" id="OC864714">
    <property type="protein sequence ID" value="CAD7631891.1"/>
    <property type="molecule type" value="Genomic_DNA"/>
</dbReference>
<feature type="region of interest" description="Disordered" evidence="2">
    <location>
        <begin position="267"/>
        <end position="338"/>
    </location>
</feature>
<keyword evidence="1" id="KW-0175">Coiled coil</keyword>
<feature type="region of interest" description="Disordered" evidence="2">
    <location>
        <begin position="1"/>
        <end position="37"/>
    </location>
</feature>
<keyword evidence="4" id="KW-1185">Reference proteome</keyword>
<sequence>MEHFGVIVSPQLQQKQTPNESNKAKPTVPQESGDSSDLMLEEVDFGGLSSAKYDSKRRQLGEERRREYQEFLEQKSRFESENRNKRSKRVLKVEQNYKELLKQKRIEEHKRRELNGVEDMDIDGIEEQEYGKNGYTVPIVGQFYCSNNKFNPDYITPRSRLLATHSSRLKAQKYSEELRKQCEEKQLIKDEERERIRVEEEELEQRLEIQRLKLLREYEAEHHILREKARHSPHKEDVIKYKGHSIPIPSSPLSLLRSPTYMPLSEGQQLAASPATNKSKSVSRSLASAMSQSMPSKHTTAHKIDITDLNTSQIQNHSSDADSSSSEDEINEEQTKETEFRKRILSQLSEVRQMMETDHILMMEELRQQQMAE</sequence>
<feature type="compositionally biased region" description="Polar residues" evidence="2">
    <location>
        <begin position="267"/>
        <end position="298"/>
    </location>
</feature>
<gene>
    <name evidence="3" type="ORF">OSB1V03_LOCUS12300</name>
</gene>
<proteinExistence type="predicted"/>
<dbReference type="OrthoDB" id="10498886at2759"/>
<feature type="compositionally biased region" description="Polar residues" evidence="2">
    <location>
        <begin position="10"/>
        <end position="21"/>
    </location>
</feature>
<dbReference type="EMBL" id="CAJPIZ010010139">
    <property type="protein sequence ID" value="CAG2112321.1"/>
    <property type="molecule type" value="Genomic_DNA"/>
</dbReference>
<organism evidence="3">
    <name type="scientific">Medioppia subpectinata</name>
    <dbReference type="NCBI Taxonomy" id="1979941"/>
    <lineage>
        <taxon>Eukaryota</taxon>
        <taxon>Metazoa</taxon>
        <taxon>Ecdysozoa</taxon>
        <taxon>Arthropoda</taxon>
        <taxon>Chelicerata</taxon>
        <taxon>Arachnida</taxon>
        <taxon>Acari</taxon>
        <taxon>Acariformes</taxon>
        <taxon>Sarcoptiformes</taxon>
        <taxon>Oribatida</taxon>
        <taxon>Brachypylina</taxon>
        <taxon>Oppioidea</taxon>
        <taxon>Oppiidae</taxon>
        <taxon>Medioppia</taxon>
    </lineage>
</organism>
<dbReference type="AlphaFoldDB" id="A0A7R9L109"/>
<protein>
    <submittedName>
        <fullName evidence="3">Uncharacterized protein</fullName>
    </submittedName>
</protein>
<accession>A0A7R9L109</accession>
<reference evidence="3" key="1">
    <citation type="submission" date="2020-11" db="EMBL/GenBank/DDBJ databases">
        <authorList>
            <person name="Tran Van P."/>
        </authorList>
    </citation>
    <scope>NUCLEOTIDE SEQUENCE</scope>
</reference>
<evidence type="ECO:0000313" key="3">
    <source>
        <dbReference type="EMBL" id="CAD7631891.1"/>
    </source>
</evidence>
<name>A0A7R9L109_9ACAR</name>
<dbReference type="Proteomes" id="UP000759131">
    <property type="component" value="Unassembled WGS sequence"/>
</dbReference>
<evidence type="ECO:0000313" key="4">
    <source>
        <dbReference type="Proteomes" id="UP000759131"/>
    </source>
</evidence>
<feature type="coiled-coil region" evidence="1">
    <location>
        <begin position="171"/>
        <end position="213"/>
    </location>
</feature>
<evidence type="ECO:0000256" key="2">
    <source>
        <dbReference type="SAM" id="MobiDB-lite"/>
    </source>
</evidence>
<evidence type="ECO:0000256" key="1">
    <source>
        <dbReference type="SAM" id="Coils"/>
    </source>
</evidence>